<dbReference type="Proteomes" id="UP000191612">
    <property type="component" value="Unassembled WGS sequence"/>
</dbReference>
<organism evidence="2 3">
    <name type="scientific">Penicillium solitum</name>
    <dbReference type="NCBI Taxonomy" id="60172"/>
    <lineage>
        <taxon>Eukaryota</taxon>
        <taxon>Fungi</taxon>
        <taxon>Dikarya</taxon>
        <taxon>Ascomycota</taxon>
        <taxon>Pezizomycotina</taxon>
        <taxon>Eurotiomycetes</taxon>
        <taxon>Eurotiomycetidae</taxon>
        <taxon>Eurotiales</taxon>
        <taxon>Aspergillaceae</taxon>
        <taxon>Penicillium</taxon>
    </lineage>
</organism>
<name>A0A1V6RKB9_9EURO</name>
<comment type="caution">
    <text evidence="2">The sequence shown here is derived from an EMBL/GenBank/DDBJ whole genome shotgun (WGS) entry which is preliminary data.</text>
</comment>
<sequence>MAPAANKSKAKGKEPDQASAKLKLRLNVKAPIKAEIEVSEETRGFIHNLTISTNEYTFTMAPITSNDKGKNDKGKESIKAPAKVLRPAMRNFLVPSGSPEYHKGWLLPLDKQTQ</sequence>
<accession>A0A1V6RKB9</accession>
<dbReference type="AlphaFoldDB" id="A0A1V6RKB9"/>
<evidence type="ECO:0000256" key="1">
    <source>
        <dbReference type="SAM" id="MobiDB-lite"/>
    </source>
</evidence>
<evidence type="ECO:0000313" key="2">
    <source>
        <dbReference type="EMBL" id="OQE02257.1"/>
    </source>
</evidence>
<reference evidence="3" key="1">
    <citation type="journal article" date="2017" name="Nat. Microbiol.">
        <title>Global analysis of biosynthetic gene clusters reveals vast potential of secondary metabolite production in Penicillium species.</title>
        <authorList>
            <person name="Nielsen J.C."/>
            <person name="Grijseels S."/>
            <person name="Prigent S."/>
            <person name="Ji B."/>
            <person name="Dainat J."/>
            <person name="Nielsen K.F."/>
            <person name="Frisvad J.C."/>
            <person name="Workman M."/>
            <person name="Nielsen J."/>
        </authorList>
    </citation>
    <scope>NUCLEOTIDE SEQUENCE [LARGE SCALE GENOMIC DNA]</scope>
    <source>
        <strain evidence="3">IBT 29525</strain>
    </source>
</reference>
<evidence type="ECO:0000313" key="3">
    <source>
        <dbReference type="Proteomes" id="UP000191612"/>
    </source>
</evidence>
<gene>
    <name evidence="2" type="ORF">PENSOL_c002G03216</name>
</gene>
<protein>
    <submittedName>
        <fullName evidence="2">Uncharacterized protein</fullName>
    </submittedName>
</protein>
<proteinExistence type="predicted"/>
<dbReference type="EMBL" id="MDYO01000002">
    <property type="protein sequence ID" value="OQE02257.1"/>
    <property type="molecule type" value="Genomic_DNA"/>
</dbReference>
<keyword evidence="3" id="KW-1185">Reference proteome</keyword>
<feature type="region of interest" description="Disordered" evidence="1">
    <location>
        <begin position="1"/>
        <end position="21"/>
    </location>
</feature>